<feature type="region of interest" description="Disordered" evidence="1">
    <location>
        <begin position="82"/>
        <end position="207"/>
    </location>
</feature>
<evidence type="ECO:0000256" key="1">
    <source>
        <dbReference type="SAM" id="MobiDB-lite"/>
    </source>
</evidence>
<reference evidence="2 3" key="1">
    <citation type="submission" date="2019-06" db="EMBL/GenBank/DDBJ databases">
        <title>Whole genome shotgun sequence of Streptomyces cacaoi subsp. cacaoi NBRC 12748.</title>
        <authorList>
            <person name="Hosoyama A."/>
            <person name="Uohara A."/>
            <person name="Ohji S."/>
            <person name="Ichikawa N."/>
        </authorList>
    </citation>
    <scope>NUCLEOTIDE SEQUENCE [LARGE SCALE GENOMIC DNA]</scope>
    <source>
        <strain evidence="2 3">NBRC 12748</strain>
    </source>
</reference>
<evidence type="ECO:0000313" key="2">
    <source>
        <dbReference type="EMBL" id="GEB51640.1"/>
    </source>
</evidence>
<dbReference type="EMBL" id="BJMM01000022">
    <property type="protein sequence ID" value="GEB51640.1"/>
    <property type="molecule type" value="Genomic_DNA"/>
</dbReference>
<protein>
    <submittedName>
        <fullName evidence="2">Uncharacterized protein</fullName>
    </submittedName>
</protein>
<feature type="compositionally biased region" description="Basic residues" evidence="1">
    <location>
        <begin position="87"/>
        <end position="98"/>
    </location>
</feature>
<keyword evidence="3" id="KW-1185">Reference proteome</keyword>
<proteinExistence type="predicted"/>
<feature type="compositionally biased region" description="Pro residues" evidence="1">
    <location>
        <begin position="163"/>
        <end position="183"/>
    </location>
</feature>
<dbReference type="AlphaFoldDB" id="A0A4Y3R6X3"/>
<accession>A0A4Y3R6X3</accession>
<feature type="compositionally biased region" description="Basic residues" evidence="1">
    <location>
        <begin position="187"/>
        <end position="197"/>
    </location>
</feature>
<dbReference type="Proteomes" id="UP000319210">
    <property type="component" value="Unassembled WGS sequence"/>
</dbReference>
<sequence length="207" mass="22487">MPLRSVKMKRFIFGFQRRVWCPKWTPLSSSSRIVTTAMAVLLGLLGCHQRGPDGPRVLTPLRAAREPTGTPCASTVLQTVPGTEWRGHRRKVAGRAKSARSPGPHQQCTGPAPPPAPAGYRNPLSPSPPDTHVSPTPGHPPERPTFPQLPGTPQISTKIPTHPAAPAPSSHAPPLPTPEPPPQHTHQPSRHPHHPRPHYSPEHRHTP</sequence>
<evidence type="ECO:0000313" key="3">
    <source>
        <dbReference type="Proteomes" id="UP000319210"/>
    </source>
</evidence>
<organism evidence="2 3">
    <name type="scientific">Streptomyces cacaoi</name>
    <dbReference type="NCBI Taxonomy" id="1898"/>
    <lineage>
        <taxon>Bacteria</taxon>
        <taxon>Bacillati</taxon>
        <taxon>Actinomycetota</taxon>
        <taxon>Actinomycetes</taxon>
        <taxon>Kitasatosporales</taxon>
        <taxon>Streptomycetaceae</taxon>
        <taxon>Streptomyces</taxon>
    </lineage>
</organism>
<name>A0A4Y3R6X3_STRCI</name>
<comment type="caution">
    <text evidence="2">The sequence shown here is derived from an EMBL/GenBank/DDBJ whole genome shotgun (WGS) entry which is preliminary data.</text>
</comment>
<gene>
    <name evidence="2" type="ORF">SCA03_41910</name>
</gene>